<dbReference type="PROSITE" id="PS50042">
    <property type="entry name" value="CNMP_BINDING_3"/>
    <property type="match status" value="2"/>
</dbReference>
<dbReference type="SUPFAM" id="SSF51206">
    <property type="entry name" value="cAMP-binding domain-like"/>
    <property type="match status" value="2"/>
</dbReference>
<dbReference type="PANTHER" id="PTHR23011:SF32">
    <property type="entry name" value="CYCLIC NUCLEOTIDE-BINDING DOMAIN-CONTAINING PROTEIN 1"/>
    <property type="match status" value="1"/>
</dbReference>
<dbReference type="Pfam" id="PF00027">
    <property type="entry name" value="cNMP_binding"/>
    <property type="match status" value="1"/>
</dbReference>
<gene>
    <name evidence="1" type="ORF">PACLA_8A010142</name>
</gene>
<dbReference type="InterPro" id="IPR000595">
    <property type="entry name" value="cNMP-bd_dom"/>
</dbReference>
<dbReference type="InterPro" id="IPR014710">
    <property type="entry name" value="RmlC-like_jellyroll"/>
</dbReference>
<accession>A0A6S7FXL1</accession>
<dbReference type="PANTHER" id="PTHR23011">
    <property type="entry name" value="CYCLIC NUCLEOTIDE-BINDING DOMAIN CONTAINING PROTEIN"/>
    <property type="match status" value="1"/>
</dbReference>
<dbReference type="InterPro" id="IPR018490">
    <property type="entry name" value="cNMP-bd_dom_sf"/>
</dbReference>
<proteinExistence type="predicted"/>
<dbReference type="OrthoDB" id="5966510at2759"/>
<dbReference type="AlphaFoldDB" id="A0A6S7FXL1"/>
<dbReference type="EMBL" id="CACRXK020000806">
    <property type="protein sequence ID" value="CAB3984954.1"/>
    <property type="molecule type" value="Genomic_DNA"/>
</dbReference>
<evidence type="ECO:0000313" key="1">
    <source>
        <dbReference type="EMBL" id="CAB3984954.1"/>
    </source>
</evidence>
<dbReference type="Proteomes" id="UP001152795">
    <property type="component" value="Unassembled WGS sequence"/>
</dbReference>
<organism evidence="1 2">
    <name type="scientific">Paramuricea clavata</name>
    <name type="common">Red gorgonian</name>
    <name type="synonym">Violescent sea-whip</name>
    <dbReference type="NCBI Taxonomy" id="317549"/>
    <lineage>
        <taxon>Eukaryota</taxon>
        <taxon>Metazoa</taxon>
        <taxon>Cnidaria</taxon>
        <taxon>Anthozoa</taxon>
        <taxon>Octocorallia</taxon>
        <taxon>Malacalcyonacea</taxon>
        <taxon>Plexauridae</taxon>
        <taxon>Paramuricea</taxon>
    </lineage>
</organism>
<keyword evidence="2" id="KW-1185">Reference proteome</keyword>
<dbReference type="Gene3D" id="2.60.120.10">
    <property type="entry name" value="Jelly Rolls"/>
    <property type="match status" value="2"/>
</dbReference>
<name>A0A6S7FXL1_PARCT</name>
<comment type="caution">
    <text evidence="1">The sequence shown here is derived from an EMBL/GenBank/DDBJ whole genome shotgun (WGS) entry which is preliminary data.</text>
</comment>
<dbReference type="SMART" id="SM00100">
    <property type="entry name" value="cNMP"/>
    <property type="match status" value="1"/>
</dbReference>
<reference evidence="1" key="1">
    <citation type="submission" date="2020-04" db="EMBL/GenBank/DDBJ databases">
        <authorList>
            <person name="Alioto T."/>
            <person name="Alioto T."/>
            <person name="Gomez Garrido J."/>
        </authorList>
    </citation>
    <scope>NUCLEOTIDE SEQUENCE</scope>
    <source>
        <strain evidence="1">A484AB</strain>
    </source>
</reference>
<sequence length="505" mass="57315">MALDGLKMKGNNGWSCKFSLENAKTSHQLPIIIGKPKISYSTLKQLCSIEGLGNRRSDSSKDAHDTFMKNYSKILKSSEEKLPALDLKPHANGNGKLDYNSHNGAETSLIPHDHRQAHYCPSSNYATSHNIREHLALLHKQHVTHTKDGILNAKSHSLKRLLRKLPFERTRSDQEAIYQDLQYFTELTSRIPLKILRELSTVIQLEKWNNTGYTVFGHNELYLILKGSVIPCNEKNVAHCDEDIESEKLVAGQCFGTLHPPESDNSFDHSNARISSVMTLEPCEFVKISARDFKKMKQLVDSKVTNQNLELMQSCRLFENCSKVALGKIVDLIRWKHFRPGTVLVNEGESCRVIGFISEGTCNLKRCVDVAKANRDGTKDRCQKQVIVGKLGPGDSFGECTVLRKKRIAYSVVTSSYVQLGVISQHDFNDVDEITKSLLSQCYEAMDNNLGEEDLQKQYIEQQKQQEWRKFKRNVVHEVIFHRSILPGYGKWSRNPTLEDVANLA</sequence>
<dbReference type="CDD" id="cd00038">
    <property type="entry name" value="CAP_ED"/>
    <property type="match status" value="1"/>
</dbReference>
<protein>
    <submittedName>
        <fullName evidence="1">Uncharacterized protein</fullName>
    </submittedName>
</protein>
<evidence type="ECO:0000313" key="2">
    <source>
        <dbReference type="Proteomes" id="UP001152795"/>
    </source>
</evidence>